<reference evidence="1 2" key="1">
    <citation type="journal article" date="2021" name="BMC Genomics">
        <title>Datura genome reveals duplications of psychoactive alkaloid biosynthetic genes and high mutation rate following tissue culture.</title>
        <authorList>
            <person name="Rajewski A."/>
            <person name="Carter-House D."/>
            <person name="Stajich J."/>
            <person name="Litt A."/>
        </authorList>
    </citation>
    <scope>NUCLEOTIDE SEQUENCE [LARGE SCALE GENOMIC DNA]</scope>
    <source>
        <strain evidence="1">AR-01</strain>
    </source>
</reference>
<evidence type="ECO:0000313" key="2">
    <source>
        <dbReference type="Proteomes" id="UP000823775"/>
    </source>
</evidence>
<dbReference type="EMBL" id="JACEIK010000736">
    <property type="protein sequence ID" value="MCD7461586.1"/>
    <property type="molecule type" value="Genomic_DNA"/>
</dbReference>
<proteinExistence type="predicted"/>
<keyword evidence="2" id="KW-1185">Reference proteome</keyword>
<dbReference type="Proteomes" id="UP000823775">
    <property type="component" value="Unassembled WGS sequence"/>
</dbReference>
<name>A0ABS8SRS7_DATST</name>
<comment type="caution">
    <text evidence="1">The sequence shown here is derived from an EMBL/GenBank/DDBJ whole genome shotgun (WGS) entry which is preliminary data.</text>
</comment>
<organism evidence="1 2">
    <name type="scientific">Datura stramonium</name>
    <name type="common">Jimsonweed</name>
    <name type="synonym">Common thornapple</name>
    <dbReference type="NCBI Taxonomy" id="4076"/>
    <lineage>
        <taxon>Eukaryota</taxon>
        <taxon>Viridiplantae</taxon>
        <taxon>Streptophyta</taxon>
        <taxon>Embryophyta</taxon>
        <taxon>Tracheophyta</taxon>
        <taxon>Spermatophyta</taxon>
        <taxon>Magnoliopsida</taxon>
        <taxon>eudicotyledons</taxon>
        <taxon>Gunneridae</taxon>
        <taxon>Pentapetalae</taxon>
        <taxon>asterids</taxon>
        <taxon>lamiids</taxon>
        <taxon>Solanales</taxon>
        <taxon>Solanaceae</taxon>
        <taxon>Solanoideae</taxon>
        <taxon>Datureae</taxon>
        <taxon>Datura</taxon>
    </lineage>
</organism>
<evidence type="ECO:0008006" key="3">
    <source>
        <dbReference type="Google" id="ProtNLM"/>
    </source>
</evidence>
<protein>
    <recommendedName>
        <fullName evidence="3">Floricaula/leafy-like transcription factor</fullName>
    </recommendedName>
</protein>
<feature type="non-terminal residue" evidence="1">
    <location>
        <position position="1"/>
    </location>
</feature>
<accession>A0ABS8SRS7</accession>
<sequence length="62" mass="6735">QEKDEVMNGFFGLGKRMGLTERRGVAKGGADARSGQRRVVVAVEGGLGEGDEERSKRERESV</sequence>
<evidence type="ECO:0000313" key="1">
    <source>
        <dbReference type="EMBL" id="MCD7461586.1"/>
    </source>
</evidence>
<gene>
    <name evidence="1" type="ORF">HAX54_046542</name>
</gene>